<dbReference type="KEGG" id="tot:TOT_040000796"/>
<gene>
    <name evidence="3" type="ORF">TOT_040000796</name>
</gene>
<evidence type="ECO:0000256" key="2">
    <source>
        <dbReference type="SAM" id="SignalP"/>
    </source>
</evidence>
<feature type="region of interest" description="Disordered" evidence="1">
    <location>
        <begin position="225"/>
        <end position="287"/>
    </location>
</feature>
<organism evidence="3 4">
    <name type="scientific">Theileria orientalis strain Shintoku</name>
    <dbReference type="NCBI Taxonomy" id="869250"/>
    <lineage>
        <taxon>Eukaryota</taxon>
        <taxon>Sar</taxon>
        <taxon>Alveolata</taxon>
        <taxon>Apicomplexa</taxon>
        <taxon>Aconoidasida</taxon>
        <taxon>Piroplasmida</taxon>
        <taxon>Theileriidae</taxon>
        <taxon>Theileria</taxon>
    </lineage>
</organism>
<name>J7MF47_THEOR</name>
<feature type="signal peptide" evidence="2">
    <location>
        <begin position="1"/>
        <end position="19"/>
    </location>
</feature>
<proteinExistence type="predicted"/>
<reference evidence="3 4" key="1">
    <citation type="journal article" date="2012" name="MBio">
        <title>Comparative genome analysis of three eukaryotic parasites with differing abilities to transform leukocytes reveals key mediators of Theileria-induced leukocyte transformation.</title>
        <authorList>
            <person name="Hayashida K."/>
            <person name="Hara Y."/>
            <person name="Abe T."/>
            <person name="Yamasaki C."/>
            <person name="Toyoda A."/>
            <person name="Kosuge T."/>
            <person name="Suzuki Y."/>
            <person name="Sato Y."/>
            <person name="Kawashima S."/>
            <person name="Katayama T."/>
            <person name="Wakaguri H."/>
            <person name="Inoue N."/>
            <person name="Homma K."/>
            <person name="Tada-Umezaki M."/>
            <person name="Yagi Y."/>
            <person name="Fujii Y."/>
            <person name="Habara T."/>
            <person name="Kanehisa M."/>
            <person name="Watanabe H."/>
            <person name="Ito K."/>
            <person name="Gojobori T."/>
            <person name="Sugawara H."/>
            <person name="Imanishi T."/>
            <person name="Weir W."/>
            <person name="Gardner M."/>
            <person name="Pain A."/>
            <person name="Shiels B."/>
            <person name="Hattori M."/>
            <person name="Nene V."/>
            <person name="Sugimoto C."/>
        </authorList>
    </citation>
    <scope>NUCLEOTIDE SEQUENCE [LARGE SCALE GENOMIC DNA]</scope>
    <source>
        <strain evidence="3 4">Shintoku</strain>
    </source>
</reference>
<dbReference type="GeneID" id="20716838"/>
<accession>J7MF47</accession>
<dbReference type="Proteomes" id="UP000003786">
    <property type="component" value="Chromosome 4"/>
</dbReference>
<dbReference type="RefSeq" id="XP_009692730.1">
    <property type="nucleotide sequence ID" value="XM_009694435.1"/>
</dbReference>
<feature type="compositionally biased region" description="Low complexity" evidence="1">
    <location>
        <begin position="231"/>
        <end position="241"/>
    </location>
</feature>
<feature type="chain" id="PRO_5003795123" evidence="2">
    <location>
        <begin position="20"/>
        <end position="441"/>
    </location>
</feature>
<dbReference type="InterPro" id="IPR007480">
    <property type="entry name" value="DUF529"/>
</dbReference>
<dbReference type="Pfam" id="PF04385">
    <property type="entry name" value="FAINT"/>
    <property type="match status" value="2"/>
</dbReference>
<dbReference type="AlphaFoldDB" id="J7MF47"/>
<evidence type="ECO:0000256" key="1">
    <source>
        <dbReference type="SAM" id="MobiDB-lite"/>
    </source>
</evidence>
<evidence type="ECO:0000313" key="3">
    <source>
        <dbReference type="EMBL" id="BAM42429.1"/>
    </source>
</evidence>
<keyword evidence="2" id="KW-0732">Signal</keyword>
<keyword evidence="4" id="KW-1185">Reference proteome</keyword>
<dbReference type="VEuPathDB" id="PiroplasmaDB:TOT_040000796"/>
<protein>
    <submittedName>
        <fullName evidence="3">Uncharacterized protein</fullName>
    </submittedName>
</protein>
<sequence length="441" mass="51172">MDLCISILLFTILSIQNESNFVNCREFTILDRRNTHHIDITDNGLVTVNIKKCCTDSRLVCDYNPSDDSRTFTPNQGYLINKVTKSDAVLWDAKDFNDIYSNKVVVGLNEYHERVFRVYFPPKPPKIPIIEPPKPVEPEPTKPMLFTLDVKIKRSTNEFLYQYDERHLTHTFTPNKGFAIDRVVKGNHQVWKCENCVYPERVLIIPDQDGEPVLRFMFPNSVPTDDWSNDTITETTKTPTTSSIAGIESGSPSLVEPPIAEPEDGGPSTTPQESSQGEDDSGEPKYDYRDVRLYGPDPFIPFKTVKMDPSTYEVISAEKHTTFKFKNNAKCTLVTFDYRKVWKNGENRITNPKFVTYYVDWHDRIVVGDGKKAVFYQFENFKWKHLSTVVGRRDRRRDEFLVKHDGQLYKYKQVSEKKWKYVKVKDSNSTINGQTKRAYRH</sequence>
<dbReference type="EMBL" id="AP011949">
    <property type="protein sequence ID" value="BAM42429.1"/>
    <property type="molecule type" value="Genomic_DNA"/>
</dbReference>
<evidence type="ECO:0000313" key="4">
    <source>
        <dbReference type="Proteomes" id="UP000003786"/>
    </source>
</evidence>